<dbReference type="PANTHER" id="PTHR24276:SF98">
    <property type="entry name" value="FI18310P1-RELATED"/>
    <property type="match status" value="1"/>
</dbReference>
<evidence type="ECO:0000313" key="5">
    <source>
        <dbReference type="Proteomes" id="UP000231791"/>
    </source>
</evidence>
<feature type="compositionally biased region" description="Pro residues" evidence="3">
    <location>
        <begin position="1"/>
        <end position="13"/>
    </location>
</feature>
<dbReference type="PROSITE" id="PS00134">
    <property type="entry name" value="TRYPSIN_HIS"/>
    <property type="match status" value="1"/>
</dbReference>
<dbReference type="InterPro" id="IPR001254">
    <property type="entry name" value="Trypsin_dom"/>
</dbReference>
<dbReference type="GO" id="GO:0004252">
    <property type="term" value="F:serine-type endopeptidase activity"/>
    <property type="evidence" value="ECO:0007669"/>
    <property type="project" value="InterPro"/>
</dbReference>
<dbReference type="Proteomes" id="UP000231791">
    <property type="component" value="Chromosome"/>
</dbReference>
<dbReference type="PANTHER" id="PTHR24276">
    <property type="entry name" value="POLYSERASE-RELATED"/>
    <property type="match status" value="1"/>
</dbReference>
<comment type="similarity">
    <text evidence="1">Belongs to the peptidase S1 family.</text>
</comment>
<dbReference type="PRINTS" id="PR00722">
    <property type="entry name" value="CHYMOTRYPSIN"/>
</dbReference>
<reference evidence="4 5" key="1">
    <citation type="submission" date="2017-11" db="EMBL/GenBank/DDBJ databases">
        <title>Complete genome sequence of Streptomyces lavendulae subsp. lavendulae CCM 3239 (formerly 'Streptomyces aureofaciens CCM 3239'), the producer of the angucycline-type antibiotic auricin.</title>
        <authorList>
            <person name="Busche T."/>
            <person name="Novakova R."/>
            <person name="Al'Dilaimi A."/>
            <person name="Homerova D."/>
            <person name="Feckova L."/>
            <person name="Rezuchova B."/>
            <person name="Mingyar E."/>
            <person name="Csolleiova D."/>
            <person name="Bekeova C."/>
            <person name="Winkler A."/>
            <person name="Sevcikova B."/>
            <person name="Kalinowski J."/>
            <person name="Kormanec J."/>
            <person name="Ruckert C."/>
        </authorList>
    </citation>
    <scope>NUCLEOTIDE SEQUENCE [LARGE SCALE GENOMIC DNA]</scope>
    <source>
        <strain evidence="4 5">CCM 3239</strain>
    </source>
</reference>
<evidence type="ECO:0000256" key="2">
    <source>
        <dbReference type="ARBA" id="ARBA00023157"/>
    </source>
</evidence>
<organism evidence="4 5">
    <name type="scientific">Streptomyces lavendulae subsp. lavendulae</name>
    <dbReference type="NCBI Taxonomy" id="58340"/>
    <lineage>
        <taxon>Bacteria</taxon>
        <taxon>Bacillati</taxon>
        <taxon>Actinomycetota</taxon>
        <taxon>Actinomycetes</taxon>
        <taxon>Kitasatosporales</taxon>
        <taxon>Streptomycetaceae</taxon>
        <taxon>Streptomyces</taxon>
    </lineage>
</organism>
<dbReference type="InterPro" id="IPR009003">
    <property type="entry name" value="Peptidase_S1_PA"/>
</dbReference>
<dbReference type="GeneID" id="49381821"/>
<dbReference type="Gene3D" id="2.40.10.10">
    <property type="entry name" value="Trypsin-like serine proteases"/>
    <property type="match status" value="1"/>
</dbReference>
<keyword evidence="2" id="KW-1015">Disulfide bond</keyword>
<dbReference type="OrthoDB" id="3657335at2"/>
<gene>
    <name evidence="4" type="primary">tlp1</name>
    <name evidence="4" type="ORF">SLAV_03375</name>
</gene>
<dbReference type="GO" id="GO:0006508">
    <property type="term" value="P:proteolysis"/>
    <property type="evidence" value="ECO:0007669"/>
    <property type="project" value="UniProtKB-KW"/>
</dbReference>
<keyword evidence="4" id="KW-0378">Hydrolase</keyword>
<dbReference type="FunFam" id="2.40.10.10:FF:000068">
    <property type="entry name" value="transmembrane protease serine 2"/>
    <property type="match status" value="1"/>
</dbReference>
<name>A0A2K8PA14_STRLA</name>
<dbReference type="RefSeq" id="WP_078950262.1">
    <property type="nucleotide sequence ID" value="NZ_CP024985.1"/>
</dbReference>
<dbReference type="InterPro" id="IPR050430">
    <property type="entry name" value="Peptidase_S1"/>
</dbReference>
<evidence type="ECO:0000313" key="4">
    <source>
        <dbReference type="EMBL" id="ATZ22583.1"/>
    </source>
</evidence>
<sequence length="287" mass="29786">MSPATPATPPAPPRAAARTRPPRRAPVRVAVIGAVAALCATVTGGGAHAIVNGHDAVGPYPFMVSIPMTYAYGSGRIAGVCGGSLIARDWVVTAAHCAEDTPTSHPTGTVRVGSERRHTGGTVRTIVEKVVHPGYDGRDGRSHDDIALLRLDRPVPQQPIEIAARAPRVGADTRILGFGALADVQTAEEWVLSERLQELDTRSAAPSVCLGLKAATELCTTSREPGAMACYGDSGGPQIQRAGGRWRLVGATSGDGDHAVDPKCGNGPGIWTSVPAYRGWIEATLNG</sequence>
<dbReference type="InterPro" id="IPR018114">
    <property type="entry name" value="TRYPSIN_HIS"/>
</dbReference>
<dbReference type="Pfam" id="PF00089">
    <property type="entry name" value="Trypsin"/>
    <property type="match status" value="1"/>
</dbReference>
<feature type="region of interest" description="Disordered" evidence="3">
    <location>
        <begin position="1"/>
        <end position="24"/>
    </location>
</feature>
<dbReference type="InterPro" id="IPR043504">
    <property type="entry name" value="Peptidase_S1_PA_chymotrypsin"/>
</dbReference>
<dbReference type="KEGG" id="slx:SLAV_03375"/>
<keyword evidence="4" id="KW-0645">Protease</keyword>
<dbReference type="PROSITE" id="PS50240">
    <property type="entry name" value="TRYPSIN_DOM"/>
    <property type="match status" value="1"/>
</dbReference>
<dbReference type="InterPro" id="IPR001314">
    <property type="entry name" value="Peptidase_S1A"/>
</dbReference>
<dbReference type="EMBL" id="CP024985">
    <property type="protein sequence ID" value="ATZ22583.1"/>
    <property type="molecule type" value="Genomic_DNA"/>
</dbReference>
<dbReference type="SUPFAM" id="SSF50494">
    <property type="entry name" value="Trypsin-like serine proteases"/>
    <property type="match status" value="1"/>
</dbReference>
<keyword evidence="5" id="KW-1185">Reference proteome</keyword>
<dbReference type="EC" id="3.4.21.-" evidence="4"/>
<accession>A0A2K8PA14</accession>
<dbReference type="CDD" id="cd00190">
    <property type="entry name" value="Tryp_SPc"/>
    <property type="match status" value="1"/>
</dbReference>
<proteinExistence type="inferred from homology"/>
<dbReference type="AlphaFoldDB" id="A0A2K8PA14"/>
<evidence type="ECO:0000256" key="1">
    <source>
        <dbReference type="ARBA" id="ARBA00007664"/>
    </source>
</evidence>
<evidence type="ECO:0000256" key="3">
    <source>
        <dbReference type="SAM" id="MobiDB-lite"/>
    </source>
</evidence>
<dbReference type="SMART" id="SM00020">
    <property type="entry name" value="Tryp_SPc"/>
    <property type="match status" value="1"/>
</dbReference>
<protein>
    <submittedName>
        <fullName evidence="4">Trypsin-like protease</fullName>
        <ecNumber evidence="4">3.4.21.-</ecNumber>
    </submittedName>
</protein>